<evidence type="ECO:0000256" key="1">
    <source>
        <dbReference type="SAM" id="SignalP"/>
    </source>
</evidence>
<evidence type="ECO:0000313" key="4">
    <source>
        <dbReference type="Proteomes" id="UP000425960"/>
    </source>
</evidence>
<keyword evidence="1" id="KW-0732">Signal</keyword>
<evidence type="ECO:0000313" key="3">
    <source>
        <dbReference type="EMBL" id="BBO83645.1"/>
    </source>
</evidence>
<dbReference type="Gene3D" id="3.40.250.10">
    <property type="entry name" value="Rhodanese-like domain"/>
    <property type="match status" value="1"/>
</dbReference>
<protein>
    <recommendedName>
        <fullName evidence="2">Rhodanese domain-containing protein</fullName>
    </recommendedName>
</protein>
<dbReference type="KEGG" id="dov:DSCO28_42110"/>
<dbReference type="InterPro" id="IPR036873">
    <property type="entry name" value="Rhodanese-like_dom_sf"/>
</dbReference>
<dbReference type="AlphaFoldDB" id="A0A5K7ZTV0"/>
<name>A0A5K7ZTV0_9BACT</name>
<accession>A0A5K7ZTV0</accession>
<dbReference type="Proteomes" id="UP000425960">
    <property type="component" value="Chromosome"/>
</dbReference>
<dbReference type="Pfam" id="PF00581">
    <property type="entry name" value="Rhodanese"/>
    <property type="match status" value="1"/>
</dbReference>
<feature type="signal peptide" evidence="1">
    <location>
        <begin position="1"/>
        <end position="24"/>
    </location>
</feature>
<dbReference type="InterPro" id="IPR001763">
    <property type="entry name" value="Rhodanese-like_dom"/>
</dbReference>
<dbReference type="EMBL" id="AP021876">
    <property type="protein sequence ID" value="BBO83645.1"/>
    <property type="molecule type" value="Genomic_DNA"/>
</dbReference>
<dbReference type="CDD" id="cd00158">
    <property type="entry name" value="RHOD"/>
    <property type="match status" value="1"/>
</dbReference>
<dbReference type="PROSITE" id="PS50206">
    <property type="entry name" value="RHODANESE_3"/>
    <property type="match status" value="1"/>
</dbReference>
<dbReference type="SUPFAM" id="SSF52821">
    <property type="entry name" value="Rhodanese/Cell cycle control phosphatase"/>
    <property type="match status" value="1"/>
</dbReference>
<gene>
    <name evidence="3" type="ORF">DSCO28_42110</name>
</gene>
<reference evidence="3 4" key="1">
    <citation type="submission" date="2019-11" db="EMBL/GenBank/DDBJ databases">
        <title>Comparative genomics of hydrocarbon-degrading Desulfosarcina strains.</title>
        <authorList>
            <person name="Watanabe M."/>
            <person name="Kojima H."/>
            <person name="Fukui M."/>
        </authorList>
    </citation>
    <scope>NUCLEOTIDE SEQUENCE [LARGE SCALE GENOMIC DNA]</scope>
    <source>
        <strain evidence="3 4">28bB2T</strain>
    </source>
</reference>
<feature type="chain" id="PRO_5024346745" description="Rhodanese domain-containing protein" evidence="1">
    <location>
        <begin position="25"/>
        <end position="144"/>
    </location>
</feature>
<sequence>MSHRLGFAILSCMVLMLSSTPAMAFLESYEYITADKVKMKLENNEPMHLVDIQVKEAFVKHHLPGAIATYSYPVKSQEDKAKLDAIIEKLQADDAPVVVVCPRGGGGAKRCYDYLNEKGIVKERLLILEKGQEGWPFEDLLERK</sequence>
<evidence type="ECO:0000259" key="2">
    <source>
        <dbReference type="PROSITE" id="PS50206"/>
    </source>
</evidence>
<feature type="domain" description="Rhodanese" evidence="2">
    <location>
        <begin position="43"/>
        <end position="138"/>
    </location>
</feature>
<proteinExistence type="predicted"/>
<organism evidence="3 4">
    <name type="scientific">Desulfosarcina ovata subsp. sediminis</name>
    <dbReference type="NCBI Taxonomy" id="885957"/>
    <lineage>
        <taxon>Bacteria</taxon>
        <taxon>Pseudomonadati</taxon>
        <taxon>Thermodesulfobacteriota</taxon>
        <taxon>Desulfobacteria</taxon>
        <taxon>Desulfobacterales</taxon>
        <taxon>Desulfosarcinaceae</taxon>
        <taxon>Desulfosarcina</taxon>
    </lineage>
</organism>